<dbReference type="EMBL" id="JAFJYH010000062">
    <property type="protein sequence ID" value="KAG4421618.1"/>
    <property type="molecule type" value="Genomic_DNA"/>
</dbReference>
<dbReference type="AlphaFoldDB" id="A0A8H7WB94"/>
<evidence type="ECO:0000313" key="2">
    <source>
        <dbReference type="EMBL" id="KAG4421618.1"/>
    </source>
</evidence>
<protein>
    <recommendedName>
        <fullName evidence="1">Tryptophan synthase beta chain-like PALP domain-containing protein</fullName>
    </recommendedName>
</protein>
<reference evidence="2" key="1">
    <citation type="submission" date="2021-02" db="EMBL/GenBank/DDBJ databases">
        <title>Genome sequence Cadophora malorum strain M34.</title>
        <authorList>
            <person name="Stefanovic E."/>
            <person name="Vu D."/>
            <person name="Scully C."/>
            <person name="Dijksterhuis J."/>
            <person name="Roader J."/>
            <person name="Houbraken J."/>
        </authorList>
    </citation>
    <scope>NUCLEOTIDE SEQUENCE</scope>
    <source>
        <strain evidence="2">M34</strain>
    </source>
</reference>
<dbReference type="InterPro" id="IPR001926">
    <property type="entry name" value="TrpB-like_PALP"/>
</dbReference>
<accession>A0A8H7WB94</accession>
<sequence length="383" mass="41028">MSTTTLPRSIYTNPSAASYTSTPSAAVSSNAVFDFHKSLPTYTGPSELIPFPQIASSLNLKNLYLKDESHRFGDLPSFKPLGLSWGIRNGIIAELSEEAETPLSPSISLYELAAKAKEAQMKLIAASDGKMGQAIARLGKLFGVEAINTRIFIPSDVDGGVAEKVRQEGAEAIIVEGTMEEAVREAWLHSVAVDGVLVDVEEDENYEDIPRWIVEGYSTIFKELDIQLGGKGPDWIVVPVGIAGLAQAAVTHYKAPRLWGHVTRVLTVEPETAASLHISLKKGELLSVETGETIMEGMNYGTVAKAAWPVLKEGVDVSVALHDEEVKAAMETLSGEDVNVGPCGGAVLAALEGILKDEELRKELRMGSDDTVVLVGTEGPSDR</sequence>
<dbReference type="InterPro" id="IPR036052">
    <property type="entry name" value="TrpB-like_PALP_sf"/>
</dbReference>
<dbReference type="OrthoDB" id="10059875at2759"/>
<evidence type="ECO:0000259" key="1">
    <source>
        <dbReference type="Pfam" id="PF00291"/>
    </source>
</evidence>
<evidence type="ECO:0000313" key="3">
    <source>
        <dbReference type="Proteomes" id="UP000664132"/>
    </source>
</evidence>
<dbReference type="PANTHER" id="PTHR42937:SF1">
    <property type="entry name" value="DIAMINOPROPIONATE AMMONIA-LYASE"/>
    <property type="match status" value="1"/>
</dbReference>
<comment type="caution">
    <text evidence="2">The sequence shown here is derived from an EMBL/GenBank/DDBJ whole genome shotgun (WGS) entry which is preliminary data.</text>
</comment>
<dbReference type="PANTHER" id="PTHR42937">
    <property type="match status" value="1"/>
</dbReference>
<dbReference type="Pfam" id="PF00291">
    <property type="entry name" value="PALP"/>
    <property type="match status" value="1"/>
</dbReference>
<organism evidence="2 3">
    <name type="scientific">Cadophora malorum</name>
    <dbReference type="NCBI Taxonomy" id="108018"/>
    <lineage>
        <taxon>Eukaryota</taxon>
        <taxon>Fungi</taxon>
        <taxon>Dikarya</taxon>
        <taxon>Ascomycota</taxon>
        <taxon>Pezizomycotina</taxon>
        <taxon>Leotiomycetes</taxon>
        <taxon>Helotiales</taxon>
        <taxon>Ploettnerulaceae</taxon>
        <taxon>Cadophora</taxon>
    </lineage>
</organism>
<gene>
    <name evidence="2" type="ORF">IFR04_005237</name>
</gene>
<dbReference type="SUPFAM" id="SSF53686">
    <property type="entry name" value="Tryptophan synthase beta subunit-like PLP-dependent enzymes"/>
    <property type="match status" value="1"/>
</dbReference>
<dbReference type="Gene3D" id="3.40.50.1100">
    <property type="match status" value="2"/>
</dbReference>
<name>A0A8H7WB94_9HELO</name>
<dbReference type="Proteomes" id="UP000664132">
    <property type="component" value="Unassembled WGS sequence"/>
</dbReference>
<proteinExistence type="predicted"/>
<feature type="domain" description="Tryptophan synthase beta chain-like PALP" evidence="1">
    <location>
        <begin position="42"/>
        <end position="375"/>
    </location>
</feature>
<keyword evidence="3" id="KW-1185">Reference proteome</keyword>